<accession>A0A0A9HLH7</accession>
<evidence type="ECO:0000256" key="1">
    <source>
        <dbReference type="SAM" id="MobiDB-lite"/>
    </source>
</evidence>
<dbReference type="AlphaFoldDB" id="A0A0A9HLH7"/>
<sequence length="36" mass="3700">MPTMEPGGCLQGAASQAQWPVTPTAVLTAEEAKEKA</sequence>
<organism evidence="2">
    <name type="scientific">Arundo donax</name>
    <name type="common">Giant reed</name>
    <name type="synonym">Donax arundinaceus</name>
    <dbReference type="NCBI Taxonomy" id="35708"/>
    <lineage>
        <taxon>Eukaryota</taxon>
        <taxon>Viridiplantae</taxon>
        <taxon>Streptophyta</taxon>
        <taxon>Embryophyta</taxon>
        <taxon>Tracheophyta</taxon>
        <taxon>Spermatophyta</taxon>
        <taxon>Magnoliopsida</taxon>
        <taxon>Liliopsida</taxon>
        <taxon>Poales</taxon>
        <taxon>Poaceae</taxon>
        <taxon>PACMAD clade</taxon>
        <taxon>Arundinoideae</taxon>
        <taxon>Arundineae</taxon>
        <taxon>Arundo</taxon>
    </lineage>
</organism>
<protein>
    <submittedName>
        <fullName evidence="2">Uncharacterized protein</fullName>
    </submittedName>
</protein>
<dbReference type="EMBL" id="GBRH01162185">
    <property type="protein sequence ID" value="JAE35711.1"/>
    <property type="molecule type" value="Transcribed_RNA"/>
</dbReference>
<evidence type="ECO:0000313" key="2">
    <source>
        <dbReference type="EMBL" id="JAE35711.1"/>
    </source>
</evidence>
<reference evidence="2" key="1">
    <citation type="submission" date="2014-09" db="EMBL/GenBank/DDBJ databases">
        <authorList>
            <person name="Magalhaes I.L.F."/>
            <person name="Oliveira U."/>
            <person name="Santos F.R."/>
            <person name="Vidigal T.H.D.A."/>
            <person name="Brescovit A.D."/>
            <person name="Santos A.J."/>
        </authorList>
    </citation>
    <scope>NUCLEOTIDE SEQUENCE</scope>
    <source>
        <tissue evidence="2">Shoot tissue taken approximately 20 cm above the soil surface</tissue>
    </source>
</reference>
<reference evidence="2" key="2">
    <citation type="journal article" date="2015" name="Data Brief">
        <title>Shoot transcriptome of the giant reed, Arundo donax.</title>
        <authorList>
            <person name="Barrero R.A."/>
            <person name="Guerrero F.D."/>
            <person name="Moolhuijzen P."/>
            <person name="Goolsby J.A."/>
            <person name="Tidwell J."/>
            <person name="Bellgard S.E."/>
            <person name="Bellgard M.I."/>
        </authorList>
    </citation>
    <scope>NUCLEOTIDE SEQUENCE</scope>
    <source>
        <tissue evidence="2">Shoot tissue taken approximately 20 cm above the soil surface</tissue>
    </source>
</reference>
<proteinExistence type="predicted"/>
<name>A0A0A9HLH7_ARUDO</name>
<feature type="region of interest" description="Disordered" evidence="1">
    <location>
        <begin position="1"/>
        <end position="22"/>
    </location>
</feature>